<dbReference type="RefSeq" id="WP_380555964.1">
    <property type="nucleotide sequence ID" value="NZ_JBHEZY010000010.1"/>
</dbReference>
<feature type="domain" description="HTH iclR-type" evidence="2">
    <location>
        <begin position="35"/>
        <end position="75"/>
    </location>
</feature>
<dbReference type="Gene3D" id="1.10.10.10">
    <property type="entry name" value="Winged helix-like DNA-binding domain superfamily/Winged helix DNA-binding domain"/>
    <property type="match status" value="1"/>
</dbReference>
<dbReference type="Pfam" id="PF09339">
    <property type="entry name" value="HTH_IclR"/>
    <property type="match status" value="1"/>
</dbReference>
<name>A0ABV6X6V5_9ACTN</name>
<dbReference type="PANTHER" id="PTHR18964:SF149">
    <property type="entry name" value="BIFUNCTIONAL UDP-N-ACETYLGLUCOSAMINE 2-EPIMERASE_N-ACETYLMANNOSAMINE KINASE"/>
    <property type="match status" value="1"/>
</dbReference>
<dbReference type="PANTHER" id="PTHR18964">
    <property type="entry name" value="ROK (REPRESSOR, ORF, KINASE) FAMILY"/>
    <property type="match status" value="1"/>
</dbReference>
<dbReference type="SUPFAM" id="SSF53067">
    <property type="entry name" value="Actin-like ATPase domain"/>
    <property type="match status" value="1"/>
</dbReference>
<reference evidence="3 4" key="1">
    <citation type="submission" date="2024-09" db="EMBL/GenBank/DDBJ databases">
        <authorList>
            <person name="Lee S.D."/>
        </authorList>
    </citation>
    <scope>NUCLEOTIDE SEQUENCE [LARGE SCALE GENOMIC DNA]</scope>
    <source>
        <strain evidence="3 4">N1-3</strain>
    </source>
</reference>
<comment type="caution">
    <text evidence="3">The sequence shown here is derived from an EMBL/GenBank/DDBJ whole genome shotgun (WGS) entry which is preliminary data.</text>
</comment>
<dbReference type="EMBL" id="JBHEZY010000010">
    <property type="protein sequence ID" value="MFC1433768.1"/>
    <property type="molecule type" value="Genomic_DNA"/>
</dbReference>
<evidence type="ECO:0000256" key="1">
    <source>
        <dbReference type="ARBA" id="ARBA00006479"/>
    </source>
</evidence>
<dbReference type="InterPro" id="IPR036390">
    <property type="entry name" value="WH_DNA-bd_sf"/>
</dbReference>
<protein>
    <submittedName>
        <fullName evidence="3">ROK family protein</fullName>
    </submittedName>
</protein>
<proteinExistence type="inferred from homology"/>
<dbReference type="SUPFAM" id="SSF46785">
    <property type="entry name" value="Winged helix' DNA-binding domain"/>
    <property type="match status" value="1"/>
</dbReference>
<evidence type="ECO:0000313" key="3">
    <source>
        <dbReference type="EMBL" id="MFC1433768.1"/>
    </source>
</evidence>
<dbReference type="InterPro" id="IPR043129">
    <property type="entry name" value="ATPase_NBD"/>
</dbReference>
<dbReference type="InterPro" id="IPR005471">
    <property type="entry name" value="Tscrpt_reg_IclR_N"/>
</dbReference>
<evidence type="ECO:0000259" key="2">
    <source>
        <dbReference type="Pfam" id="PF09339"/>
    </source>
</evidence>
<evidence type="ECO:0000313" key="4">
    <source>
        <dbReference type="Proteomes" id="UP001592530"/>
    </source>
</evidence>
<organism evidence="3 4">
    <name type="scientific">Streptacidiphilus alkalitolerans</name>
    <dbReference type="NCBI Taxonomy" id="3342712"/>
    <lineage>
        <taxon>Bacteria</taxon>
        <taxon>Bacillati</taxon>
        <taxon>Actinomycetota</taxon>
        <taxon>Actinomycetes</taxon>
        <taxon>Kitasatosporales</taxon>
        <taxon>Streptomycetaceae</taxon>
        <taxon>Streptacidiphilus</taxon>
    </lineage>
</organism>
<dbReference type="InterPro" id="IPR036388">
    <property type="entry name" value="WH-like_DNA-bd_sf"/>
</dbReference>
<comment type="similarity">
    <text evidence="1">Belongs to the ROK (NagC/XylR) family.</text>
</comment>
<dbReference type="InterPro" id="IPR000600">
    <property type="entry name" value="ROK"/>
</dbReference>
<accession>A0ABV6X6V5</accession>
<dbReference type="Gene3D" id="3.30.420.40">
    <property type="match status" value="2"/>
</dbReference>
<dbReference type="Proteomes" id="UP001592530">
    <property type="component" value="Unassembled WGS sequence"/>
</dbReference>
<dbReference type="Pfam" id="PF00480">
    <property type="entry name" value="ROK"/>
    <property type="match status" value="1"/>
</dbReference>
<gene>
    <name evidence="3" type="ORF">ACEZDB_24255</name>
</gene>
<sequence length="427" mass="44664">MKADLHGTGARELAMAGLPKVSDRSSIRRSNLGLVLRLLRDEGPRSRARIATDTGLPKATVSSLVTELVESGLAREGEVEREGTVGRPGLAVEIDGSTVCGIGAEINVDYLSILALDLRGTVIAERRIAFDVRTASPDAVLDAIADTIRRTVDELRADGIRTIGVTLAAPGVIDMKRGRVSYASNIGWRDVDALAGLARRLGPDAPPLHLENDAKLGAIAEYLAVSAPDMHDLLYLTGEIGVGAGIIAGGQLLRGTAGHAGEVGHLPLDPGGRLCACGRRGCWETQVGLAALLRAAADPDDPVCDPSVDLEQRLAELMRRAKAGDPRTLDALDAIATALGPGIALLLDVLNPQLLVLGGHFAFFGQYLIDQVRHTVHQTVMAPDAGGCEIVLSTLGFTAAARGGACLALDAVYQDPAGSLLLQPARR</sequence>